<accession>X1SGN6</accession>
<evidence type="ECO:0000313" key="2">
    <source>
        <dbReference type="EMBL" id="GAI92128.1"/>
    </source>
</evidence>
<name>X1SGN6_9ZZZZ</name>
<dbReference type="EMBL" id="BARW01015212">
    <property type="protein sequence ID" value="GAI92128.1"/>
    <property type="molecule type" value="Genomic_DNA"/>
</dbReference>
<proteinExistence type="predicted"/>
<gene>
    <name evidence="2" type="ORF">S12H4_26758</name>
</gene>
<feature type="non-terminal residue" evidence="2">
    <location>
        <position position="1"/>
    </location>
</feature>
<evidence type="ECO:0000256" key="1">
    <source>
        <dbReference type="SAM" id="Coils"/>
    </source>
</evidence>
<protein>
    <submittedName>
        <fullName evidence="2">Uncharacterized protein</fullName>
    </submittedName>
</protein>
<dbReference type="AlphaFoldDB" id="X1SGN6"/>
<comment type="caution">
    <text evidence="2">The sequence shown here is derived from an EMBL/GenBank/DDBJ whole genome shotgun (WGS) entry which is preliminary data.</text>
</comment>
<feature type="coiled-coil region" evidence="1">
    <location>
        <begin position="101"/>
        <end position="129"/>
    </location>
</feature>
<feature type="coiled-coil region" evidence="1">
    <location>
        <begin position="1"/>
        <end position="42"/>
    </location>
</feature>
<reference evidence="2" key="1">
    <citation type="journal article" date="2014" name="Front. Microbiol.">
        <title>High frequency of phylogenetically diverse reductive dehalogenase-homologous genes in deep subseafloor sedimentary metagenomes.</title>
        <authorList>
            <person name="Kawai M."/>
            <person name="Futagami T."/>
            <person name="Toyoda A."/>
            <person name="Takaki Y."/>
            <person name="Nishi S."/>
            <person name="Hori S."/>
            <person name="Arai W."/>
            <person name="Tsubouchi T."/>
            <person name="Morono Y."/>
            <person name="Uchiyama I."/>
            <person name="Ito T."/>
            <person name="Fujiyama A."/>
            <person name="Inagaki F."/>
            <person name="Takami H."/>
        </authorList>
    </citation>
    <scope>NUCLEOTIDE SEQUENCE</scope>
    <source>
        <strain evidence="2">Expedition CK06-06</strain>
    </source>
</reference>
<sequence length="285" mass="32753">AKKHDRKLRSLHQKRVRTERKLERLSTDIERIEADIKVARENKDEAGEFQLTQKLDKIKKKLPVLDKEIKGIDREIENVEDAKKIEVSRARSKPDDRVEEAMKSLHDIEAAKEARARLEQQELASLEEMTSSIIKQIDAMIKTKEAALNEIDIIGALERRRKYALVYLSVYFVCYETEVGKRYVVYPPSNVGSMGIKTKLKGVFGAGKMKSFLQSRSQAIATLLDRLVDLTQENPVFEKEITEAGIKANILRTTELQVGIKKGLTELRDESWISENEFQILNERI</sequence>
<keyword evidence="1" id="KW-0175">Coiled coil</keyword>
<organism evidence="2">
    <name type="scientific">marine sediment metagenome</name>
    <dbReference type="NCBI Taxonomy" id="412755"/>
    <lineage>
        <taxon>unclassified sequences</taxon>
        <taxon>metagenomes</taxon>
        <taxon>ecological metagenomes</taxon>
    </lineage>
</organism>